<dbReference type="InterPro" id="IPR002634">
    <property type="entry name" value="BolA"/>
</dbReference>
<dbReference type="PANTHER" id="PTHR46230">
    <property type="match status" value="1"/>
</dbReference>
<dbReference type="GO" id="GO:0016226">
    <property type="term" value="P:iron-sulfur cluster assembly"/>
    <property type="evidence" value="ECO:0007669"/>
    <property type="project" value="TreeGrafter"/>
</dbReference>
<proteinExistence type="inferred from homology"/>
<accession>A0A023DZE2</accession>
<comment type="caution">
    <text evidence="2">The sequence shown here is derived from an EMBL/GenBank/DDBJ whole genome shotgun (WGS) entry which is preliminary data.</text>
</comment>
<dbReference type="AlphaFoldDB" id="A0A023DZE2"/>
<dbReference type="Proteomes" id="UP000024842">
    <property type="component" value="Unassembled WGS sequence"/>
</dbReference>
<dbReference type="PIRSF" id="PIRSF003113">
    <property type="entry name" value="BolA"/>
    <property type="match status" value="1"/>
</dbReference>
<gene>
    <name evidence="2" type="ORF">HE1_00635</name>
</gene>
<evidence type="ECO:0000256" key="1">
    <source>
        <dbReference type="RuleBase" id="RU003860"/>
    </source>
</evidence>
<protein>
    <submittedName>
        <fullName evidence="2">Protein BolA</fullName>
    </submittedName>
</protein>
<dbReference type="EMBL" id="BAUP01000081">
    <property type="protein sequence ID" value="GAJ46307.1"/>
    <property type="molecule type" value="Genomic_DNA"/>
</dbReference>
<name>A0A023DZE2_9PROT</name>
<dbReference type="Pfam" id="PF01722">
    <property type="entry name" value="BolA"/>
    <property type="match status" value="1"/>
</dbReference>
<dbReference type="PANTHER" id="PTHR46230:SF7">
    <property type="entry name" value="BOLA-LIKE PROTEIN 1"/>
    <property type="match status" value="1"/>
</dbReference>
<dbReference type="OrthoDB" id="9796738at2"/>
<reference evidence="2 3" key="1">
    <citation type="journal article" date="2014" name="FEMS Microbiol. Lett.">
        <title>Draft genome sequences of three Holospora species (Holospora obtusa, Holospora undulata, and Holospora elegans), endonuclear symbiotic bacteria of the ciliate Paramecium caudatum.</title>
        <authorList>
            <person name="Dohra H."/>
            <person name="Tanaka K."/>
            <person name="Suzuki T."/>
            <person name="Fujishima M."/>
            <person name="Suzuki H."/>
        </authorList>
    </citation>
    <scope>NUCLEOTIDE SEQUENCE [LARGE SCALE GENOMIC DNA]</scope>
    <source>
        <strain evidence="2 3">E1</strain>
    </source>
</reference>
<sequence>MSETVASCHKNMSWIQEKLAQAFPGACIKVTDIRGDDQHFYVHIITDFFQDVPFLQRHRQVYSALEWETESCIHALSLCTQTPKEVSA</sequence>
<evidence type="ECO:0000313" key="3">
    <source>
        <dbReference type="Proteomes" id="UP000024842"/>
    </source>
</evidence>
<organism evidence="2 3">
    <name type="scientific">Holospora elegans E1</name>
    <dbReference type="NCBI Taxonomy" id="1427503"/>
    <lineage>
        <taxon>Bacteria</taxon>
        <taxon>Pseudomonadati</taxon>
        <taxon>Pseudomonadota</taxon>
        <taxon>Alphaproteobacteria</taxon>
        <taxon>Holosporales</taxon>
        <taxon>Holosporaceae</taxon>
        <taxon>Holospora</taxon>
    </lineage>
</organism>
<evidence type="ECO:0000313" key="2">
    <source>
        <dbReference type="EMBL" id="GAJ46307.1"/>
    </source>
</evidence>
<keyword evidence="3" id="KW-1185">Reference proteome</keyword>
<comment type="similarity">
    <text evidence="1">Belongs to the BolA/IbaG family.</text>
</comment>
<dbReference type="RefSeq" id="WP_006296912.1">
    <property type="nucleotide sequence ID" value="NZ_BAUP01000081.1"/>
</dbReference>
<dbReference type="Gene3D" id="3.30.300.90">
    <property type="entry name" value="BolA-like"/>
    <property type="match status" value="1"/>
</dbReference>
<dbReference type="STRING" id="1427503.HE1_00635"/>
<dbReference type="SUPFAM" id="SSF82657">
    <property type="entry name" value="BolA-like"/>
    <property type="match status" value="1"/>
</dbReference>
<dbReference type="InterPro" id="IPR036065">
    <property type="entry name" value="BolA-like_sf"/>
</dbReference>